<evidence type="ECO:0000256" key="7">
    <source>
        <dbReference type="RuleBase" id="RU004347"/>
    </source>
</evidence>
<dbReference type="PANTHER" id="PTHR42700">
    <property type="entry name" value="SULFATE ADENYLYLTRANSFERASE"/>
    <property type="match status" value="1"/>
</dbReference>
<evidence type="ECO:0000256" key="6">
    <source>
        <dbReference type="HAMAP-Rule" id="MF_00065"/>
    </source>
</evidence>
<keyword evidence="5 6" id="KW-0067">ATP-binding</keyword>
<comment type="function">
    <text evidence="6 7">Catalyzes the synthesis of activated sulfate.</text>
</comment>
<dbReference type="SUPFAM" id="SSF52540">
    <property type="entry name" value="P-loop containing nucleoside triphosphate hydrolases"/>
    <property type="match status" value="1"/>
</dbReference>
<evidence type="ECO:0000256" key="2">
    <source>
        <dbReference type="ARBA" id="ARBA00012121"/>
    </source>
</evidence>
<reference evidence="9 10" key="1">
    <citation type="submission" date="2022-08" db="EMBL/GenBank/DDBJ databases">
        <title>Genome Sequence of the sulphate-reducing bacterium, Pseudodesulfovibrio sp. SYK.</title>
        <authorList>
            <person name="Kondo R."/>
            <person name="Kataoka T."/>
        </authorList>
    </citation>
    <scope>NUCLEOTIDE SEQUENCE [LARGE SCALE GENOMIC DNA]</scope>
    <source>
        <strain evidence="9 10">SYK</strain>
    </source>
</reference>
<feature type="binding site" evidence="6">
    <location>
        <begin position="34"/>
        <end position="41"/>
    </location>
    <ligand>
        <name>ATP</name>
        <dbReference type="ChEBI" id="CHEBI:30616"/>
    </ligand>
</feature>
<keyword evidence="3 6" id="KW-0808">Transferase</keyword>
<keyword evidence="10" id="KW-1185">Reference proteome</keyword>
<dbReference type="InterPro" id="IPR050512">
    <property type="entry name" value="Sulf_AdTrans/APS_kinase"/>
</dbReference>
<dbReference type="RefSeq" id="WP_281760990.1">
    <property type="nucleotide sequence ID" value="NZ_AP026709.1"/>
</dbReference>
<comment type="catalytic activity">
    <reaction evidence="1 6 7">
        <text>adenosine 5'-phosphosulfate + ATP = 3'-phosphoadenylyl sulfate + ADP + H(+)</text>
        <dbReference type="Rhea" id="RHEA:24152"/>
        <dbReference type="ChEBI" id="CHEBI:15378"/>
        <dbReference type="ChEBI" id="CHEBI:30616"/>
        <dbReference type="ChEBI" id="CHEBI:58243"/>
        <dbReference type="ChEBI" id="CHEBI:58339"/>
        <dbReference type="ChEBI" id="CHEBI:456216"/>
        <dbReference type="EC" id="2.7.1.25"/>
    </reaction>
</comment>
<dbReference type="EC" id="2.7.1.25" evidence="2 6"/>
<gene>
    <name evidence="9" type="primary">cysC_2</name>
    <name evidence="6" type="synonym">cysC</name>
    <name evidence="9" type="ORF">SYK_28530</name>
</gene>
<dbReference type="Proteomes" id="UP001317742">
    <property type="component" value="Chromosome"/>
</dbReference>
<proteinExistence type="inferred from homology"/>
<comment type="pathway">
    <text evidence="6 7">Sulfur metabolism; hydrogen sulfide biosynthesis; sulfite from sulfate: step 2/3.</text>
</comment>
<dbReference type="NCBIfam" id="NF003013">
    <property type="entry name" value="PRK03846.1"/>
    <property type="match status" value="1"/>
</dbReference>
<evidence type="ECO:0000256" key="3">
    <source>
        <dbReference type="ARBA" id="ARBA00022679"/>
    </source>
</evidence>
<keyword evidence="6 7" id="KW-0418">Kinase</keyword>
<dbReference type="InterPro" id="IPR059117">
    <property type="entry name" value="APS_kinase_dom"/>
</dbReference>
<dbReference type="GO" id="GO:0016301">
    <property type="term" value="F:kinase activity"/>
    <property type="evidence" value="ECO:0007669"/>
    <property type="project" value="UniProtKB-KW"/>
</dbReference>
<dbReference type="InterPro" id="IPR002891">
    <property type="entry name" value="APS"/>
</dbReference>
<keyword evidence="4 6" id="KW-0547">Nucleotide-binding</keyword>
<accession>A0ABN6S8G9</accession>
<sequence length="203" mass="23081">MPENKYKCKFRGEVCRGHREMRNGYRAMTLWFCGLSGAGKSTIAHAVEKRLFDEGARTYTFDGDNVRHGLCGDLSFSPEGRAENIRRISEMTKLFMDAGTICLCAFITPEHNSQQRLRGMHEDGDFFLVHVDCPVEVCEERDVKGYYKLAREGKIKNYTGISAPFDTPESPDLRLDTTSCNIDECVDQVFAFLKEKISLLDVK</sequence>
<dbReference type="HAMAP" id="MF_00065">
    <property type="entry name" value="Adenylyl_sulf_kinase"/>
    <property type="match status" value="1"/>
</dbReference>
<comment type="caution">
    <text evidence="6">Lacks conserved residue(s) required for the propagation of feature annotation.</text>
</comment>
<dbReference type="Gene3D" id="3.40.50.300">
    <property type="entry name" value="P-loop containing nucleotide triphosphate hydrolases"/>
    <property type="match status" value="1"/>
</dbReference>
<evidence type="ECO:0000256" key="4">
    <source>
        <dbReference type="ARBA" id="ARBA00022741"/>
    </source>
</evidence>
<evidence type="ECO:0000256" key="5">
    <source>
        <dbReference type="ARBA" id="ARBA00022840"/>
    </source>
</evidence>
<dbReference type="InterPro" id="IPR027417">
    <property type="entry name" value="P-loop_NTPase"/>
</dbReference>
<dbReference type="EMBL" id="AP026709">
    <property type="protein sequence ID" value="BDQ38493.1"/>
    <property type="molecule type" value="Genomic_DNA"/>
</dbReference>
<dbReference type="Pfam" id="PF01583">
    <property type="entry name" value="APS_kinase"/>
    <property type="match status" value="1"/>
</dbReference>
<comment type="similarity">
    <text evidence="6 7">Belongs to the APS kinase family.</text>
</comment>
<evidence type="ECO:0000313" key="9">
    <source>
        <dbReference type="EMBL" id="BDQ38493.1"/>
    </source>
</evidence>
<dbReference type="NCBIfam" id="TIGR00455">
    <property type="entry name" value="apsK"/>
    <property type="match status" value="1"/>
</dbReference>
<name>A0ABN6S8G9_9BACT</name>
<dbReference type="PANTHER" id="PTHR42700:SF3">
    <property type="entry name" value="BIFUNCTIONAL SAT_APS KINASE-RELATED"/>
    <property type="match status" value="1"/>
</dbReference>
<keyword evidence="6" id="KW-0597">Phosphoprotein</keyword>
<evidence type="ECO:0000256" key="1">
    <source>
        <dbReference type="ARBA" id="ARBA00001823"/>
    </source>
</evidence>
<protein>
    <recommendedName>
        <fullName evidence="2 6">Adenylyl-sulfate kinase</fullName>
        <ecNumber evidence="2 6">2.7.1.25</ecNumber>
    </recommendedName>
    <alternativeName>
        <fullName evidence="6">APS kinase</fullName>
    </alternativeName>
    <alternativeName>
        <fullName evidence="6">ATP adenosine-5'-phosphosulfate 3'-phosphotransferase</fullName>
    </alternativeName>
    <alternativeName>
        <fullName evidence="6">Adenosine-5'-phosphosulfate kinase</fullName>
    </alternativeName>
</protein>
<organism evidence="9 10">
    <name type="scientific">Pseudodesulfovibrio nedwellii</name>
    <dbReference type="NCBI Taxonomy" id="2973072"/>
    <lineage>
        <taxon>Bacteria</taxon>
        <taxon>Pseudomonadati</taxon>
        <taxon>Thermodesulfobacteriota</taxon>
        <taxon>Desulfovibrionia</taxon>
        <taxon>Desulfovibrionales</taxon>
        <taxon>Desulfovibrionaceae</taxon>
    </lineage>
</organism>
<evidence type="ECO:0000259" key="8">
    <source>
        <dbReference type="Pfam" id="PF01583"/>
    </source>
</evidence>
<feature type="domain" description="APS kinase" evidence="8">
    <location>
        <begin position="27"/>
        <end position="176"/>
    </location>
</feature>
<dbReference type="CDD" id="cd02027">
    <property type="entry name" value="APSK"/>
    <property type="match status" value="1"/>
</dbReference>
<evidence type="ECO:0000313" key="10">
    <source>
        <dbReference type="Proteomes" id="UP001317742"/>
    </source>
</evidence>